<proteinExistence type="predicted"/>
<evidence type="ECO:0008006" key="4">
    <source>
        <dbReference type="Google" id="ProtNLM"/>
    </source>
</evidence>
<name>A0A239E7B9_9BACT</name>
<feature type="transmembrane region" description="Helical" evidence="1">
    <location>
        <begin position="118"/>
        <end position="136"/>
    </location>
</feature>
<dbReference type="EMBL" id="FZOQ01000006">
    <property type="protein sequence ID" value="SNS40527.1"/>
    <property type="molecule type" value="Genomic_DNA"/>
</dbReference>
<feature type="transmembrane region" description="Helical" evidence="1">
    <location>
        <begin position="92"/>
        <end position="111"/>
    </location>
</feature>
<dbReference type="InterPro" id="IPR011990">
    <property type="entry name" value="TPR-like_helical_dom_sf"/>
</dbReference>
<feature type="transmembrane region" description="Helical" evidence="1">
    <location>
        <begin position="390"/>
        <end position="408"/>
    </location>
</feature>
<feature type="transmembrane region" description="Helical" evidence="1">
    <location>
        <begin position="174"/>
        <end position="193"/>
    </location>
</feature>
<feature type="transmembrane region" description="Helical" evidence="1">
    <location>
        <begin position="281"/>
        <end position="299"/>
    </location>
</feature>
<protein>
    <recommendedName>
        <fullName evidence="4">Tetratricopeptide repeat-containing protein</fullName>
    </recommendedName>
</protein>
<evidence type="ECO:0000256" key="1">
    <source>
        <dbReference type="SAM" id="Phobius"/>
    </source>
</evidence>
<keyword evidence="1" id="KW-0472">Membrane</keyword>
<sequence>MNKIKFWKGWDTDTRYPYLFLLLLSVVALLAGVYHYFTGESSVFGWDKLTDLQVVPVPVHEVTRLLEPFTLTANGYLIFEQYDVALPTVNTTAAMLLLGILAICVAFYTAAISAMKRLPYFGGVLLLMLFLATFNFDLLDVFGGGASQTALLLSIALLAVTSYAFQAFWPGTPFAIRVVAMLGVMVVLGFLIYSEAEFPPELVTLHLVSYSSIGTLVATVLFMLWVSYENVNALVWINTQGKTPERRFSLWQFMLISVLYLLSLLLLYLRHVGYLKADDLFYLNGYFILLLSTLTGFWGMRQREAYYKNLFHFRPTGAVLYLVFATITFLSIGYAFATANDSLTVLYHDLIVYTHLAFGFGFFLYVMVNFGRLMEERLPVYKVVYEPKKLSLFSFLLISMALCAILVMRTQYRSYFYAQAGYYNYLGDLYTASGNEILAERFFEESDLYDANNVKANYSLASMHREAQERNEEVLRLKEALEKRPNPKLYVRLANLYNEKEYFFEKLYVLQQGAEEFPESAEIYNNLALLYSQTSVQDSTAYYFNLAERFASDEDFVHSNQLAFYTRQAMLDPARAVLEESRKGKYKTLRSNMAALRQLLGQDPESKEAFIPDSLEAVEDFTLFYNQTISRLNEGDTSRLQAINNYLATPGNQLFFEDLLYLKGLVHHYNGLPKEGRRLVENLALQSESNSGYYYNALGQWMLEEQNYKAAAAYFKQAKDHGYAQAYLSHGYALALANQPEEAVQALEEVAFAENEAATAVAQDLAALLQQEVDSVIAQAPDKDKVQYLLTYLPELSRREVDALVEAVGEKDLKRRALVARVNYLMGQKKWRTAYFAIKETATQLQPEGELRSQLNLQQLRLWLYTKNYDALLDRMDRLYFTARDERQKLYFKARIAEVKGRTEEAAARYEQALKMLLYDEEVVLAAANFFNKYQPKEETAYNILLSGITYNPFAAELYKAYALESLDQGLYSYAEQAQETLSNLLPAAEYSTFIETLDQKRQEIEARAENWQL</sequence>
<dbReference type="OrthoDB" id="973593at2"/>
<dbReference type="AlphaFoldDB" id="A0A239E7B9"/>
<dbReference type="Gene3D" id="1.25.40.10">
    <property type="entry name" value="Tetratricopeptide repeat domain"/>
    <property type="match status" value="2"/>
</dbReference>
<feature type="transmembrane region" description="Helical" evidence="1">
    <location>
        <begin position="319"/>
        <end position="338"/>
    </location>
</feature>
<feature type="transmembrane region" description="Helical" evidence="1">
    <location>
        <begin position="350"/>
        <end position="370"/>
    </location>
</feature>
<feature type="transmembrane region" description="Helical" evidence="1">
    <location>
        <begin position="248"/>
        <end position="269"/>
    </location>
</feature>
<accession>A0A239E7B9</accession>
<feature type="transmembrane region" description="Helical" evidence="1">
    <location>
        <begin position="205"/>
        <end position="228"/>
    </location>
</feature>
<gene>
    <name evidence="2" type="ORF">SAMN06296052_10634</name>
</gene>
<keyword evidence="3" id="KW-1185">Reference proteome</keyword>
<organism evidence="2 3">
    <name type="scientific">Pontibacter ummariensis</name>
    <dbReference type="NCBI Taxonomy" id="1610492"/>
    <lineage>
        <taxon>Bacteria</taxon>
        <taxon>Pseudomonadati</taxon>
        <taxon>Bacteroidota</taxon>
        <taxon>Cytophagia</taxon>
        <taxon>Cytophagales</taxon>
        <taxon>Hymenobacteraceae</taxon>
        <taxon>Pontibacter</taxon>
    </lineage>
</organism>
<keyword evidence="1" id="KW-0812">Transmembrane</keyword>
<evidence type="ECO:0000313" key="3">
    <source>
        <dbReference type="Proteomes" id="UP000198432"/>
    </source>
</evidence>
<dbReference type="RefSeq" id="WP_089318700.1">
    <property type="nucleotide sequence ID" value="NZ_FZOQ01000006.1"/>
</dbReference>
<feature type="transmembrane region" description="Helical" evidence="1">
    <location>
        <begin position="16"/>
        <end position="37"/>
    </location>
</feature>
<dbReference type="Proteomes" id="UP000198432">
    <property type="component" value="Unassembled WGS sequence"/>
</dbReference>
<keyword evidence="1" id="KW-1133">Transmembrane helix</keyword>
<feature type="transmembrane region" description="Helical" evidence="1">
    <location>
        <begin position="142"/>
        <end position="165"/>
    </location>
</feature>
<reference evidence="3" key="1">
    <citation type="submission" date="2017-06" db="EMBL/GenBank/DDBJ databases">
        <authorList>
            <person name="Varghese N."/>
            <person name="Submissions S."/>
        </authorList>
    </citation>
    <scope>NUCLEOTIDE SEQUENCE [LARGE SCALE GENOMIC DNA]</scope>
    <source>
        <strain evidence="3">NKM1</strain>
    </source>
</reference>
<evidence type="ECO:0000313" key="2">
    <source>
        <dbReference type="EMBL" id="SNS40527.1"/>
    </source>
</evidence>
<dbReference type="SUPFAM" id="SSF48452">
    <property type="entry name" value="TPR-like"/>
    <property type="match status" value="2"/>
</dbReference>